<protein>
    <submittedName>
        <fullName evidence="1">Uncharacterized protein</fullName>
    </submittedName>
</protein>
<accession>A0ACC0VBI4</accession>
<dbReference type="EMBL" id="CM047941">
    <property type="protein sequence ID" value="KAI9903065.1"/>
    <property type="molecule type" value="Genomic_DNA"/>
</dbReference>
<reference evidence="1" key="1">
    <citation type="submission" date="2022-10" db="EMBL/GenBank/DDBJ databases">
        <title>Complete Genome of Trichothecium roseum strain YXFP-22015, a Plant Pathogen Isolated from Citrus.</title>
        <authorList>
            <person name="Wang Y."/>
            <person name="Zhu L."/>
        </authorList>
    </citation>
    <scope>NUCLEOTIDE SEQUENCE</scope>
    <source>
        <strain evidence="1">YXFP-22015</strain>
    </source>
</reference>
<name>A0ACC0VBI4_9HYPO</name>
<dbReference type="Proteomes" id="UP001163324">
    <property type="component" value="Chromosome 2"/>
</dbReference>
<evidence type="ECO:0000313" key="2">
    <source>
        <dbReference type="Proteomes" id="UP001163324"/>
    </source>
</evidence>
<keyword evidence="2" id="KW-1185">Reference proteome</keyword>
<gene>
    <name evidence="1" type="ORF">N3K66_002417</name>
</gene>
<evidence type="ECO:0000313" key="1">
    <source>
        <dbReference type="EMBL" id="KAI9903065.1"/>
    </source>
</evidence>
<organism evidence="1 2">
    <name type="scientific">Trichothecium roseum</name>
    <dbReference type="NCBI Taxonomy" id="47278"/>
    <lineage>
        <taxon>Eukaryota</taxon>
        <taxon>Fungi</taxon>
        <taxon>Dikarya</taxon>
        <taxon>Ascomycota</taxon>
        <taxon>Pezizomycotina</taxon>
        <taxon>Sordariomycetes</taxon>
        <taxon>Hypocreomycetidae</taxon>
        <taxon>Hypocreales</taxon>
        <taxon>Hypocreales incertae sedis</taxon>
        <taxon>Trichothecium</taxon>
    </lineage>
</organism>
<proteinExistence type="predicted"/>
<sequence length="224" mass="25094">MSSSAYIDWTKTTKSSNYHGSGSFATFMIIGPTCFFLGILFAMFPYDFPLLWSKAPIDPAYLDQLETHLKFMHHSPPLIARMLNLIVFCVFLGFFIKMYRPSEANFLFDGASLILYLIAVAVYSSNTIKGLRTISADVWSDPEWQASREGRFEGEIVLGRLDSLKVLAASNTILALIMVGVLVLQAGQWYAEKKEDSEGKKAAEQQVKKEAEPTKAEKASKKKQ</sequence>
<comment type="caution">
    <text evidence="1">The sequence shown here is derived from an EMBL/GenBank/DDBJ whole genome shotgun (WGS) entry which is preliminary data.</text>
</comment>